<evidence type="ECO:0000256" key="1">
    <source>
        <dbReference type="SAM" id="MobiDB-lite"/>
    </source>
</evidence>
<dbReference type="EMBL" id="KN817600">
    <property type="protein sequence ID" value="KJA17690.1"/>
    <property type="molecule type" value="Genomic_DNA"/>
</dbReference>
<dbReference type="InterPro" id="IPR000608">
    <property type="entry name" value="UBC"/>
</dbReference>
<dbReference type="Gene3D" id="3.10.110.10">
    <property type="entry name" value="Ubiquitin Conjugating Enzyme"/>
    <property type="match status" value="1"/>
</dbReference>
<feature type="domain" description="UBC core" evidence="2">
    <location>
        <begin position="9"/>
        <end position="155"/>
    </location>
</feature>
<dbReference type="SUPFAM" id="SSF54495">
    <property type="entry name" value="UBC-like"/>
    <property type="match status" value="1"/>
</dbReference>
<feature type="compositionally biased region" description="Pro residues" evidence="1">
    <location>
        <begin position="153"/>
        <end position="168"/>
    </location>
</feature>
<dbReference type="InterPro" id="IPR016135">
    <property type="entry name" value="UBQ-conjugating_enzyme/RWD"/>
</dbReference>
<gene>
    <name evidence="3" type="ORF">HYPSUDRAFT_192041</name>
</gene>
<sequence>MAPGVPSTMTMKRIRREIADLKKEDLGPIALEPNESNLNVWKGSIPGPEGSLYEGGVFDVEISLPPDYPFSAPKVIFKTRIYHMKISETGNICIDILKQNWSPALSLFKVMLSLSSLLTDPNPIPSIATQYNRNRKQHDTTARQWTKQFAQPKPAPTPVGVPQPPPAPASDKVQGKRRAEAAPETISTGAGSSARAGRSTRSSLGSANAANTVIVLDSDDEADAGRSRAHKRKRSSDSHAVAPVRSGEVVELLDSDDEREAAAKKARTHNLPNQGSGAAGSNRAPVRQLGDIIIID</sequence>
<reference evidence="4" key="1">
    <citation type="submission" date="2014-04" db="EMBL/GenBank/DDBJ databases">
        <title>Evolutionary Origins and Diversification of the Mycorrhizal Mutualists.</title>
        <authorList>
            <consortium name="DOE Joint Genome Institute"/>
            <consortium name="Mycorrhizal Genomics Consortium"/>
            <person name="Kohler A."/>
            <person name="Kuo A."/>
            <person name="Nagy L.G."/>
            <person name="Floudas D."/>
            <person name="Copeland A."/>
            <person name="Barry K.W."/>
            <person name="Cichocki N."/>
            <person name="Veneault-Fourrey C."/>
            <person name="LaButti K."/>
            <person name="Lindquist E.A."/>
            <person name="Lipzen A."/>
            <person name="Lundell T."/>
            <person name="Morin E."/>
            <person name="Murat C."/>
            <person name="Riley R."/>
            <person name="Ohm R."/>
            <person name="Sun H."/>
            <person name="Tunlid A."/>
            <person name="Henrissat B."/>
            <person name="Grigoriev I.V."/>
            <person name="Hibbett D.S."/>
            <person name="Martin F."/>
        </authorList>
    </citation>
    <scope>NUCLEOTIDE SEQUENCE [LARGE SCALE GENOMIC DNA]</scope>
    <source>
        <strain evidence="4">FD-334 SS-4</strain>
    </source>
</reference>
<dbReference type="PROSITE" id="PS50127">
    <property type="entry name" value="UBC_2"/>
    <property type="match status" value="1"/>
</dbReference>
<dbReference type="OrthoDB" id="7851174at2759"/>
<accession>A0A0D2PBQ8</accession>
<feature type="region of interest" description="Disordered" evidence="1">
    <location>
        <begin position="150"/>
        <end position="205"/>
    </location>
</feature>
<protein>
    <recommendedName>
        <fullName evidence="2">UBC core domain-containing protein</fullName>
    </recommendedName>
</protein>
<name>A0A0D2PBQ8_HYPSF</name>
<proteinExistence type="predicted"/>
<dbReference type="OMA" id="HMKISET"/>
<organism evidence="3 4">
    <name type="scientific">Hypholoma sublateritium (strain FD-334 SS-4)</name>
    <dbReference type="NCBI Taxonomy" id="945553"/>
    <lineage>
        <taxon>Eukaryota</taxon>
        <taxon>Fungi</taxon>
        <taxon>Dikarya</taxon>
        <taxon>Basidiomycota</taxon>
        <taxon>Agaricomycotina</taxon>
        <taxon>Agaricomycetes</taxon>
        <taxon>Agaricomycetidae</taxon>
        <taxon>Agaricales</taxon>
        <taxon>Agaricineae</taxon>
        <taxon>Strophariaceae</taxon>
        <taxon>Hypholoma</taxon>
    </lineage>
</organism>
<dbReference type="STRING" id="945553.A0A0D2PBQ8"/>
<evidence type="ECO:0000313" key="4">
    <source>
        <dbReference type="Proteomes" id="UP000054270"/>
    </source>
</evidence>
<dbReference type="Pfam" id="PF00179">
    <property type="entry name" value="UQ_con"/>
    <property type="match status" value="1"/>
</dbReference>
<dbReference type="SMART" id="SM00212">
    <property type="entry name" value="UBCc"/>
    <property type="match status" value="1"/>
</dbReference>
<dbReference type="PANTHER" id="PTHR24068">
    <property type="entry name" value="UBIQUITIN-CONJUGATING ENZYME E2"/>
    <property type="match status" value="1"/>
</dbReference>
<feature type="compositionally biased region" description="Low complexity" evidence="1">
    <location>
        <begin position="187"/>
        <end position="205"/>
    </location>
</feature>
<dbReference type="Proteomes" id="UP000054270">
    <property type="component" value="Unassembled WGS sequence"/>
</dbReference>
<feature type="region of interest" description="Disordered" evidence="1">
    <location>
        <begin position="221"/>
        <end position="284"/>
    </location>
</feature>
<keyword evidence="4" id="KW-1185">Reference proteome</keyword>
<evidence type="ECO:0000259" key="2">
    <source>
        <dbReference type="PROSITE" id="PS50127"/>
    </source>
</evidence>
<evidence type="ECO:0000313" key="3">
    <source>
        <dbReference type="EMBL" id="KJA17690.1"/>
    </source>
</evidence>
<dbReference type="AlphaFoldDB" id="A0A0D2PBQ8"/>